<dbReference type="KEGG" id="ntr:B0W44_02110"/>
<gene>
    <name evidence="2" type="ORF">B0W44_02110</name>
</gene>
<feature type="transmembrane region" description="Helical" evidence="1">
    <location>
        <begin position="69"/>
        <end position="88"/>
    </location>
</feature>
<feature type="transmembrane region" description="Helical" evidence="1">
    <location>
        <begin position="6"/>
        <end position="21"/>
    </location>
</feature>
<keyword evidence="1" id="KW-1133">Transmembrane helix</keyword>
<feature type="transmembrane region" description="Helical" evidence="1">
    <location>
        <begin position="28"/>
        <end position="49"/>
    </location>
</feature>
<keyword evidence="3" id="KW-1185">Reference proteome</keyword>
<dbReference type="EMBL" id="CP019699">
    <property type="protein sequence ID" value="AQS54743.1"/>
    <property type="molecule type" value="Genomic_DNA"/>
</dbReference>
<keyword evidence="1" id="KW-0472">Membrane</keyword>
<evidence type="ECO:0000313" key="3">
    <source>
        <dbReference type="Proteomes" id="UP000188603"/>
    </source>
</evidence>
<dbReference type="AlphaFoldDB" id="A0A1U9K3Z0"/>
<organism evidence="2 3">
    <name type="scientific">Novibacillus thermophilus</name>
    <dbReference type="NCBI Taxonomy" id="1471761"/>
    <lineage>
        <taxon>Bacteria</taxon>
        <taxon>Bacillati</taxon>
        <taxon>Bacillota</taxon>
        <taxon>Bacilli</taxon>
        <taxon>Bacillales</taxon>
        <taxon>Thermoactinomycetaceae</taxon>
        <taxon>Novibacillus</taxon>
    </lineage>
</organism>
<evidence type="ECO:0000313" key="2">
    <source>
        <dbReference type="EMBL" id="AQS54743.1"/>
    </source>
</evidence>
<proteinExistence type="predicted"/>
<sequence>MAVFYGLISGFFIVLGIFRLQEAPAAAIHNFLIGLYFFMTLYALIGKPFPRRAHMALAVGLLGDAGLQFYVQDVLSGVISLLFAYFAYIDRNRFASS</sequence>
<dbReference type="RefSeq" id="WP_077718562.1">
    <property type="nucleotide sequence ID" value="NZ_CP019699.1"/>
</dbReference>
<keyword evidence="1" id="KW-0812">Transmembrane</keyword>
<reference evidence="2 3" key="1">
    <citation type="journal article" date="2015" name="Int. J. Syst. Evol. Microbiol.">
        <title>Novibacillus thermophilus gen. nov., sp. nov., a Gram-staining-negative and moderately thermophilic member of the family Thermoactinomycetaceae.</title>
        <authorList>
            <person name="Yang G."/>
            <person name="Chen J."/>
            <person name="Zhou S."/>
        </authorList>
    </citation>
    <scope>NUCLEOTIDE SEQUENCE [LARGE SCALE GENOMIC DNA]</scope>
    <source>
        <strain evidence="2 3">SG-1</strain>
    </source>
</reference>
<dbReference type="OrthoDB" id="2990061at2"/>
<dbReference type="STRING" id="1471761.B0W44_02110"/>
<dbReference type="Proteomes" id="UP000188603">
    <property type="component" value="Chromosome"/>
</dbReference>
<accession>A0A1U9K3Z0</accession>
<protein>
    <submittedName>
        <fullName evidence="2">Uncharacterized protein</fullName>
    </submittedName>
</protein>
<evidence type="ECO:0000256" key="1">
    <source>
        <dbReference type="SAM" id="Phobius"/>
    </source>
</evidence>
<name>A0A1U9K3Z0_9BACL</name>